<sequence>MRLRKIRRRKSAVVHVEVDQQCAAKDFDFDEQVIRVRRQVKKLGKHFVFALPKNDRERIVPMPAWAAQAVRVHVTKYPPRPYSLPWEKPDGKLRTVNLLFRWTDDQHIKARSYDELVWKPALVKAGVIPPPVKDNRGRKRYVTDRKSGMHALRHYYASVTLADGVNIKDLAEILGHHDPGFTLRIYAHMLPSAHERARQAIDARMFRPAGRAGRNIDGTEGYGSGDVAA</sequence>
<dbReference type="InterPro" id="IPR011010">
    <property type="entry name" value="DNA_brk_join_enz"/>
</dbReference>
<keyword evidence="4" id="KW-1185">Reference proteome</keyword>
<evidence type="ECO:0000313" key="3">
    <source>
        <dbReference type="EMBL" id="NYI82102.1"/>
    </source>
</evidence>
<organism evidence="3 4">
    <name type="scientific">Saccharopolyspora hordei</name>
    <dbReference type="NCBI Taxonomy" id="1838"/>
    <lineage>
        <taxon>Bacteria</taxon>
        <taxon>Bacillati</taxon>
        <taxon>Actinomycetota</taxon>
        <taxon>Actinomycetes</taxon>
        <taxon>Pseudonocardiales</taxon>
        <taxon>Pseudonocardiaceae</taxon>
        <taxon>Saccharopolyspora</taxon>
    </lineage>
</organism>
<comment type="caution">
    <text evidence="3">The sequence shown here is derived from an EMBL/GenBank/DDBJ whole genome shotgun (WGS) entry which is preliminary data.</text>
</comment>
<evidence type="ECO:0000313" key="4">
    <source>
        <dbReference type="Proteomes" id="UP000587002"/>
    </source>
</evidence>
<dbReference type="Proteomes" id="UP000587002">
    <property type="component" value="Unassembled WGS sequence"/>
</dbReference>
<dbReference type="GO" id="GO:0006310">
    <property type="term" value="P:DNA recombination"/>
    <property type="evidence" value="ECO:0007669"/>
    <property type="project" value="UniProtKB-KW"/>
</dbReference>
<name>A0A853ACD1_9PSEU</name>
<feature type="domain" description="Tyr recombinase" evidence="2">
    <location>
        <begin position="1"/>
        <end position="202"/>
    </location>
</feature>
<accession>A0A853ACD1</accession>
<protein>
    <submittedName>
        <fullName evidence="3">Integrase</fullName>
    </submittedName>
</protein>
<evidence type="ECO:0000259" key="2">
    <source>
        <dbReference type="PROSITE" id="PS51898"/>
    </source>
</evidence>
<dbReference type="InterPro" id="IPR013762">
    <property type="entry name" value="Integrase-like_cat_sf"/>
</dbReference>
<keyword evidence="1" id="KW-0233">DNA recombination</keyword>
<dbReference type="EMBL" id="JACCFJ010000001">
    <property type="protein sequence ID" value="NYI82102.1"/>
    <property type="molecule type" value="Genomic_DNA"/>
</dbReference>
<reference evidence="3 4" key="1">
    <citation type="submission" date="2020-07" db="EMBL/GenBank/DDBJ databases">
        <title>Sequencing the genomes of 1000 actinobacteria strains.</title>
        <authorList>
            <person name="Klenk H.-P."/>
        </authorList>
    </citation>
    <scope>NUCLEOTIDE SEQUENCE [LARGE SCALE GENOMIC DNA]</scope>
    <source>
        <strain evidence="3 4">DSM 44065</strain>
    </source>
</reference>
<dbReference type="PROSITE" id="PS51898">
    <property type="entry name" value="TYR_RECOMBINASE"/>
    <property type="match status" value="1"/>
</dbReference>
<evidence type="ECO:0000256" key="1">
    <source>
        <dbReference type="ARBA" id="ARBA00023172"/>
    </source>
</evidence>
<dbReference type="Gene3D" id="1.10.443.10">
    <property type="entry name" value="Intergrase catalytic core"/>
    <property type="match status" value="1"/>
</dbReference>
<dbReference type="SUPFAM" id="SSF56349">
    <property type="entry name" value="DNA breaking-rejoining enzymes"/>
    <property type="match status" value="1"/>
</dbReference>
<dbReference type="InterPro" id="IPR002104">
    <property type="entry name" value="Integrase_catalytic"/>
</dbReference>
<dbReference type="AlphaFoldDB" id="A0A853ACD1"/>
<dbReference type="GO" id="GO:0003677">
    <property type="term" value="F:DNA binding"/>
    <property type="evidence" value="ECO:0007669"/>
    <property type="project" value="InterPro"/>
</dbReference>
<gene>
    <name evidence="3" type="ORF">HNR68_000732</name>
</gene>
<dbReference type="RefSeq" id="WP_179717635.1">
    <property type="nucleotide sequence ID" value="NZ_BAABFH010000001.1"/>
</dbReference>
<proteinExistence type="predicted"/>
<dbReference type="GO" id="GO:0015074">
    <property type="term" value="P:DNA integration"/>
    <property type="evidence" value="ECO:0007669"/>
    <property type="project" value="InterPro"/>
</dbReference>
<dbReference type="Pfam" id="PF00589">
    <property type="entry name" value="Phage_integrase"/>
    <property type="match status" value="1"/>
</dbReference>